<gene>
    <name evidence="2" type="ORF">EZE20_04080</name>
</gene>
<feature type="transmembrane region" description="Helical" evidence="1">
    <location>
        <begin position="6"/>
        <end position="24"/>
    </location>
</feature>
<evidence type="ECO:0000256" key="1">
    <source>
        <dbReference type="SAM" id="Phobius"/>
    </source>
</evidence>
<comment type="caution">
    <text evidence="2">The sequence shown here is derived from an EMBL/GenBank/DDBJ whole genome shotgun (WGS) entry which is preliminary data.</text>
</comment>
<name>A0A4R4KN22_9BACT</name>
<evidence type="ECO:0000313" key="2">
    <source>
        <dbReference type="EMBL" id="TDB68109.1"/>
    </source>
</evidence>
<reference evidence="2 3" key="1">
    <citation type="submission" date="2019-02" db="EMBL/GenBank/DDBJ databases">
        <title>Arundinibacter roseus gen. nov., sp. nov., a new member of the family Cytophagaceae.</title>
        <authorList>
            <person name="Szuroczki S."/>
            <person name="Khayer B."/>
            <person name="Sproer C."/>
            <person name="Toumi M."/>
            <person name="Szabo A."/>
            <person name="Felfoldi T."/>
            <person name="Schumann P."/>
            <person name="Toth E."/>
        </authorList>
    </citation>
    <scope>NUCLEOTIDE SEQUENCE [LARGE SCALE GENOMIC DNA]</scope>
    <source>
        <strain evidence="2 3">DMA-k-7a</strain>
    </source>
</reference>
<dbReference type="AlphaFoldDB" id="A0A4R4KN22"/>
<dbReference type="InterPro" id="IPR018225">
    <property type="entry name" value="Transaldolase_AS"/>
</dbReference>
<sequence>MNPRQNVFFLAGIFTLAIGSAFYFSRRYSPTDFRNPDQVMNYYFAQIQSGKIETAYGFYSRPLRAKIPKHQFIKTWNNRTKRYGLLDHWEGATSNPTIFSGIPRQQLSYCLSFDDSSMHNIAYMLISRESTFKINAVSQPDTDQQGVW</sequence>
<protein>
    <submittedName>
        <fullName evidence="2">Uncharacterized protein</fullName>
    </submittedName>
</protein>
<dbReference type="Proteomes" id="UP000295706">
    <property type="component" value="Unassembled WGS sequence"/>
</dbReference>
<dbReference type="EMBL" id="SMJU01000002">
    <property type="protein sequence ID" value="TDB68109.1"/>
    <property type="molecule type" value="Genomic_DNA"/>
</dbReference>
<accession>A0A4R4KN22</accession>
<evidence type="ECO:0000313" key="3">
    <source>
        <dbReference type="Proteomes" id="UP000295706"/>
    </source>
</evidence>
<keyword evidence="1" id="KW-1133">Transmembrane helix</keyword>
<proteinExistence type="predicted"/>
<dbReference type="PROSITE" id="PS01054">
    <property type="entry name" value="TRANSALDOLASE_1"/>
    <property type="match status" value="1"/>
</dbReference>
<dbReference type="GO" id="GO:0005975">
    <property type="term" value="P:carbohydrate metabolic process"/>
    <property type="evidence" value="ECO:0007669"/>
    <property type="project" value="InterPro"/>
</dbReference>
<dbReference type="RefSeq" id="WP_132114758.1">
    <property type="nucleotide sequence ID" value="NZ_SMJU01000002.1"/>
</dbReference>
<keyword evidence="1" id="KW-0472">Membrane</keyword>
<organism evidence="2 3">
    <name type="scientific">Arundinibacter roseus</name>
    <dbReference type="NCBI Taxonomy" id="2070510"/>
    <lineage>
        <taxon>Bacteria</taxon>
        <taxon>Pseudomonadati</taxon>
        <taxon>Bacteroidota</taxon>
        <taxon>Cytophagia</taxon>
        <taxon>Cytophagales</taxon>
        <taxon>Spirosomataceae</taxon>
        <taxon>Arundinibacter</taxon>
    </lineage>
</organism>
<keyword evidence="3" id="KW-1185">Reference proteome</keyword>
<keyword evidence="1" id="KW-0812">Transmembrane</keyword>